<dbReference type="AlphaFoldDB" id="A0A388T6P4"/>
<protein>
    <recommendedName>
        <fullName evidence="3">DUF4347 domain-containing protein</fullName>
    </recommendedName>
</protein>
<dbReference type="Proteomes" id="UP000276170">
    <property type="component" value="Unassembled WGS sequence"/>
</dbReference>
<organism evidence="1 2">
    <name type="scientific">Candidatus Termititenax spirochaetophilus</name>
    <dbReference type="NCBI Taxonomy" id="2218522"/>
    <lineage>
        <taxon>Bacteria</taxon>
        <taxon>Bacillati</taxon>
        <taxon>Candidatus Margulisiibacteriota</taxon>
        <taxon>Candidatus Termititenacia</taxon>
        <taxon>Candidatus Termititenacales</taxon>
        <taxon>Candidatus Termititenacaceae</taxon>
        <taxon>Candidatus Termititenax</taxon>
    </lineage>
</organism>
<evidence type="ECO:0000313" key="2">
    <source>
        <dbReference type="Proteomes" id="UP000276170"/>
    </source>
</evidence>
<name>A0A388T6P4_9BACT</name>
<gene>
    <name evidence="1" type="ORF">HP1_083</name>
</gene>
<reference evidence="1 2" key="1">
    <citation type="journal article" date="2019" name="ISME J.">
        <title>Genome analyses of uncultured TG2/ZB3 bacteria in 'Margulisbacteria' specifically attached to ectosymbiotic spirochetes of protists in the termite gut.</title>
        <authorList>
            <person name="Utami Y.D."/>
            <person name="Kuwahara H."/>
            <person name="Igai K."/>
            <person name="Murakami T."/>
            <person name="Sugaya K."/>
            <person name="Morikawa T."/>
            <person name="Nagura Y."/>
            <person name="Yuki M."/>
            <person name="Deevong P."/>
            <person name="Inoue T."/>
            <person name="Kihara K."/>
            <person name="Lo N."/>
            <person name="Yamada A."/>
            <person name="Ohkuma M."/>
            <person name="Hongoh Y."/>
        </authorList>
    </citation>
    <scope>NUCLEOTIDE SEQUENCE [LARGE SCALE GENOMIC DNA]</scope>
    <source>
        <strain evidence="1">HsPyr-01</strain>
    </source>
</reference>
<proteinExistence type="predicted"/>
<evidence type="ECO:0008006" key="3">
    <source>
        <dbReference type="Google" id="ProtNLM"/>
    </source>
</evidence>
<comment type="caution">
    <text evidence="1">The sequence shown here is derived from an EMBL/GenBank/DDBJ whole genome shotgun (WGS) entry which is preliminary data.</text>
</comment>
<evidence type="ECO:0000313" key="1">
    <source>
        <dbReference type="EMBL" id="GBR72370.1"/>
    </source>
</evidence>
<accession>A0A388T6P4</accession>
<keyword evidence="2" id="KW-1185">Reference proteome</keyword>
<dbReference type="EMBL" id="BGZM01000008">
    <property type="protein sequence ID" value="GBR72370.1"/>
    <property type="molecule type" value="Genomic_DNA"/>
</dbReference>
<sequence length="374" mass="42579">MVHTISYYNGARSTYSNNINNNAQSSAAATYGNNNTRNTGSGGLYSSITSSSNTINDVARKLSASVFSGTPIELNDYFPPRLQYSAQEKELVEMLLYGKEKAVFREAMAKPEKKKIFEGLLNGDRLTKILNTEYRPAKELRDLDKLLLKDLFPNYELNSKDLEGINYWCKQYGIKYPERFNSRNELVNIINWRYYGLDKDKPVALMLYPKSDWNGAFENNQITELIAAGYQIGYYELGRDTEIRNAFAQVGGQRKIDLVVLAGHGTQTDLQLTQSRYWRDEDYIDFSDAREFAGLDKYLAKDATIVLHSCSTGSGGQYVQNLANFMSGRFPGRTVFAPDRPTNERGYIFDQSKKLVNISYYYDAQPYAVQTQYA</sequence>